<keyword evidence="9" id="KW-1185">Reference proteome</keyword>
<organism evidence="8 9">
    <name type="scientific">Euplotes crassus</name>
    <dbReference type="NCBI Taxonomy" id="5936"/>
    <lineage>
        <taxon>Eukaryota</taxon>
        <taxon>Sar</taxon>
        <taxon>Alveolata</taxon>
        <taxon>Ciliophora</taxon>
        <taxon>Intramacronucleata</taxon>
        <taxon>Spirotrichea</taxon>
        <taxon>Hypotrichia</taxon>
        <taxon>Euplotida</taxon>
        <taxon>Euplotidae</taxon>
        <taxon>Moneuplotes</taxon>
    </lineage>
</organism>
<comment type="subunit">
    <text evidence="3">May form a complex composed of at least the catalytic subunit CRK2 and a cyclin.</text>
</comment>
<sequence>MIEEKYKFIESIDYGETGPHKTYVYKAQDYETGKIYAIKEYTSERFQDWAQVMKLPEVFVARKLSHENIVTLKDVILEENQKAKIGIQASKLNLVFEYMDFNVQKMIDRKSTDVGAEARVKGIIYDALKGLKALHDHGFAHCNLKPAHLFIHEEKGKTLIGDLSTCVDKYSKNKPTNVGTNFFKAPEVLLGSTTYDEKCDIFSLGLIFCYLMANKPLISGLDNPSQLNQMCALLGTPKESMWPEAYDLSLEMDYRFPIQYQKSTDTTLDPSPISTSLKNCSPEAIDLIYKMLMMHPKYRFSAEECLKHPFFENMVINEKDEKEISPTYFMNKDFYHPDHDPRAFYRQKIKEYKADTGRIYKHFIREETKTPDKPFKPKFPKYHNKYSMLDAEFAPVEKKPLTTYKSVKDLPKHFSDHRILRMLKVGQNAIFGTEIADMDKIKHDLEERDYLKRPYKDHTRHTRGGPQIKNMGKGPNYFVSGVLNDDDKYLKNGYGNRRMF</sequence>
<evidence type="ECO:0000313" key="8">
    <source>
        <dbReference type="EMBL" id="CAI2363220.1"/>
    </source>
</evidence>
<evidence type="ECO:0000256" key="1">
    <source>
        <dbReference type="ARBA" id="ARBA00022741"/>
    </source>
</evidence>
<dbReference type="InterPro" id="IPR011009">
    <property type="entry name" value="Kinase-like_dom_sf"/>
</dbReference>
<dbReference type="GO" id="GO:0004674">
    <property type="term" value="F:protein serine/threonine kinase activity"/>
    <property type="evidence" value="ECO:0007669"/>
    <property type="project" value="TreeGrafter"/>
</dbReference>
<dbReference type="SUPFAM" id="SSF56112">
    <property type="entry name" value="Protein kinase-like (PK-like)"/>
    <property type="match status" value="1"/>
</dbReference>
<comment type="caution">
    <text evidence="8">The sequence shown here is derived from an EMBL/GenBank/DDBJ whole genome shotgun (WGS) entry which is preliminary data.</text>
</comment>
<dbReference type="Proteomes" id="UP001295684">
    <property type="component" value="Unassembled WGS sequence"/>
</dbReference>
<dbReference type="SMART" id="SM00220">
    <property type="entry name" value="S_TKc"/>
    <property type="match status" value="1"/>
</dbReference>
<reference evidence="8" key="1">
    <citation type="submission" date="2023-07" db="EMBL/GenBank/DDBJ databases">
        <authorList>
            <consortium name="AG Swart"/>
            <person name="Singh M."/>
            <person name="Singh A."/>
            <person name="Seah K."/>
            <person name="Emmerich C."/>
        </authorList>
    </citation>
    <scope>NUCLEOTIDE SEQUENCE</scope>
    <source>
        <strain evidence="8">DP1</strain>
    </source>
</reference>
<evidence type="ECO:0000256" key="3">
    <source>
        <dbReference type="ARBA" id="ARBA00038543"/>
    </source>
</evidence>
<gene>
    <name evidence="8" type="ORF">ECRASSUSDP1_LOCUS4550</name>
</gene>
<dbReference type="Gene3D" id="1.10.510.10">
    <property type="entry name" value="Transferase(Phosphotransferase) domain 1"/>
    <property type="match status" value="1"/>
</dbReference>
<dbReference type="AlphaFoldDB" id="A0AAD1U6D1"/>
<keyword evidence="1" id="KW-0547">Nucleotide-binding</keyword>
<dbReference type="EMBL" id="CAMPGE010004374">
    <property type="protein sequence ID" value="CAI2363220.1"/>
    <property type="molecule type" value="Genomic_DNA"/>
</dbReference>
<proteinExistence type="predicted"/>
<dbReference type="InterPro" id="IPR000719">
    <property type="entry name" value="Prot_kinase_dom"/>
</dbReference>
<feature type="domain" description="Protein kinase" evidence="7">
    <location>
        <begin position="6"/>
        <end position="311"/>
    </location>
</feature>
<evidence type="ECO:0000256" key="4">
    <source>
        <dbReference type="ARBA" id="ARBA00039612"/>
    </source>
</evidence>
<name>A0AAD1U6D1_EUPCR</name>
<dbReference type="Pfam" id="PF00069">
    <property type="entry name" value="Pkinase"/>
    <property type="match status" value="1"/>
</dbReference>
<dbReference type="GO" id="GO:0005524">
    <property type="term" value="F:ATP binding"/>
    <property type="evidence" value="ECO:0007669"/>
    <property type="project" value="UniProtKB-KW"/>
</dbReference>
<evidence type="ECO:0000313" key="9">
    <source>
        <dbReference type="Proteomes" id="UP001295684"/>
    </source>
</evidence>
<evidence type="ECO:0000256" key="2">
    <source>
        <dbReference type="ARBA" id="ARBA00022840"/>
    </source>
</evidence>
<dbReference type="InterPro" id="IPR050108">
    <property type="entry name" value="CDK"/>
</dbReference>
<accession>A0AAD1U6D1</accession>
<evidence type="ECO:0000256" key="5">
    <source>
        <dbReference type="ARBA" id="ARBA00041902"/>
    </source>
</evidence>
<dbReference type="GO" id="GO:0005634">
    <property type="term" value="C:nucleus"/>
    <property type="evidence" value="ECO:0007669"/>
    <property type="project" value="TreeGrafter"/>
</dbReference>
<protein>
    <recommendedName>
        <fullName evidence="4">Cyclin-dependent kinase 2 homolog</fullName>
    </recommendedName>
    <alternativeName>
        <fullName evidence="5">Cell division control protein 2 homolog</fullName>
    </alternativeName>
    <alternativeName>
        <fullName evidence="6">cdc2-related kinase 2</fullName>
    </alternativeName>
</protein>
<evidence type="ECO:0000259" key="7">
    <source>
        <dbReference type="PROSITE" id="PS50011"/>
    </source>
</evidence>
<dbReference type="PROSITE" id="PS50011">
    <property type="entry name" value="PROTEIN_KINASE_DOM"/>
    <property type="match status" value="1"/>
</dbReference>
<dbReference type="Gene3D" id="3.30.200.20">
    <property type="entry name" value="Phosphorylase Kinase, domain 1"/>
    <property type="match status" value="1"/>
</dbReference>
<keyword evidence="2" id="KW-0067">ATP-binding</keyword>
<dbReference type="PANTHER" id="PTHR24056">
    <property type="entry name" value="CELL DIVISION PROTEIN KINASE"/>
    <property type="match status" value="1"/>
</dbReference>
<evidence type="ECO:0000256" key="6">
    <source>
        <dbReference type="ARBA" id="ARBA00042858"/>
    </source>
</evidence>